<name>A0A8T8SCX2_9BASI</name>
<dbReference type="EMBL" id="LWDF02001808">
    <property type="protein sequence ID" value="KAE8237392.1"/>
    <property type="molecule type" value="Genomic_DNA"/>
</dbReference>
<dbReference type="InterPro" id="IPR018289">
    <property type="entry name" value="MULE_transposase_dom"/>
</dbReference>
<feature type="region of interest" description="Disordered" evidence="2">
    <location>
        <begin position="540"/>
        <end position="559"/>
    </location>
</feature>
<gene>
    <name evidence="4" type="ORF">A4X13_0g8807</name>
</gene>
<sequence>MTTPSSSSLLPQAGDLFATFDDARHAIIEFGVFHNFCPGIKQSNSTRVVWQCRSTNTCPWKARAWMGSSDLIKLSRLDDVTVHTCIGSIDPFRPPYAQNTFLVQAIQQRMTVKADTAAKEIADVLFKNLRINPSLASIYKAKRTLLGGQDDELRAQVRRLPAYLKKLTQVDPGTVTVIEPAPAANSEISREFQRCFVAPAAARAAFATCRPLVALDGTFLKGKLKLVLLLAATFDSNDSLIILGWALVKVENIDNWTWFISHLRAAFPALADASTTIVSDRDKGLLNAVSTQLPEAPHAFCCFHLATNLKTRYGASLLPLFWRCVYATTKAEFDIAMGQVRERKKEAAEYLCAPEQAHTHWASYAFLGRRWGLVTSNLAEVANSMLVSIRALPIIDLLAGIYDHQQAKFQERAEEANAWASGVSPSATRALKLACDAARSFSVTKASSLSGLVRDGSISFEVHLPGSDASPFGRCSCGKYQALMRPCAHIAALSLAHGQAPITHVHSGYNVATWRATYAKKYAPVSTWLLAEDSSLEAPPLTQKKGRLRKKRMEKGTRPEKDTQKEYLCSICREKGHTRKTCALVHTI</sequence>
<feature type="domain" description="SWIM-type" evidence="3">
    <location>
        <begin position="460"/>
        <end position="498"/>
    </location>
</feature>
<dbReference type="PANTHER" id="PTHR31973">
    <property type="entry name" value="POLYPROTEIN, PUTATIVE-RELATED"/>
    <property type="match status" value="1"/>
</dbReference>
<keyword evidence="1" id="KW-0479">Metal-binding</keyword>
<evidence type="ECO:0000259" key="3">
    <source>
        <dbReference type="PROSITE" id="PS50966"/>
    </source>
</evidence>
<evidence type="ECO:0000313" key="4">
    <source>
        <dbReference type="EMBL" id="KAE8237392.1"/>
    </source>
</evidence>
<feature type="compositionally biased region" description="Basic residues" evidence="2">
    <location>
        <begin position="544"/>
        <end position="553"/>
    </location>
</feature>
<keyword evidence="1" id="KW-0862">Zinc</keyword>
<accession>A0A8T8SCX2</accession>
<keyword evidence="1" id="KW-0863">Zinc-finger</keyword>
<proteinExistence type="predicted"/>
<dbReference type="AlphaFoldDB" id="A0A8T8SCX2"/>
<dbReference type="Pfam" id="PF04434">
    <property type="entry name" value="SWIM"/>
    <property type="match status" value="1"/>
</dbReference>
<dbReference type="Proteomes" id="UP000077521">
    <property type="component" value="Unassembled WGS sequence"/>
</dbReference>
<reference evidence="4" key="2">
    <citation type="journal article" date="2019" name="IMA Fungus">
        <title>Genome sequencing and comparison of five Tilletia species to identify candidate genes for the detection of regulated species infecting wheat.</title>
        <authorList>
            <person name="Nguyen H.D.T."/>
            <person name="Sultana T."/>
            <person name="Kesanakurti P."/>
            <person name="Hambleton S."/>
        </authorList>
    </citation>
    <scope>NUCLEOTIDE SEQUENCE</scope>
    <source>
        <strain evidence="4">DAOMC 236416</strain>
    </source>
</reference>
<evidence type="ECO:0000313" key="5">
    <source>
        <dbReference type="Proteomes" id="UP000077521"/>
    </source>
</evidence>
<dbReference type="GO" id="GO:0008270">
    <property type="term" value="F:zinc ion binding"/>
    <property type="evidence" value="ECO:0007669"/>
    <property type="project" value="UniProtKB-KW"/>
</dbReference>
<keyword evidence="5" id="KW-1185">Reference proteome</keyword>
<dbReference type="PROSITE" id="PS50966">
    <property type="entry name" value="ZF_SWIM"/>
    <property type="match status" value="1"/>
</dbReference>
<comment type="caution">
    <text evidence="4">The sequence shown here is derived from an EMBL/GenBank/DDBJ whole genome shotgun (WGS) entry which is preliminary data.</text>
</comment>
<dbReference type="InterPro" id="IPR007527">
    <property type="entry name" value="Znf_SWIM"/>
</dbReference>
<evidence type="ECO:0000256" key="1">
    <source>
        <dbReference type="PROSITE-ProRule" id="PRU00325"/>
    </source>
</evidence>
<reference evidence="4" key="1">
    <citation type="submission" date="2016-04" db="EMBL/GenBank/DDBJ databases">
        <authorList>
            <person name="Nguyen H.D."/>
            <person name="Samba Siva P."/>
            <person name="Cullis J."/>
            <person name="Levesque C.A."/>
            <person name="Hambleton S."/>
        </authorList>
    </citation>
    <scope>NUCLEOTIDE SEQUENCE</scope>
    <source>
        <strain evidence="4">DAOMC 236416</strain>
    </source>
</reference>
<organism evidence="4 5">
    <name type="scientific">Tilletia indica</name>
    <dbReference type="NCBI Taxonomy" id="43049"/>
    <lineage>
        <taxon>Eukaryota</taxon>
        <taxon>Fungi</taxon>
        <taxon>Dikarya</taxon>
        <taxon>Basidiomycota</taxon>
        <taxon>Ustilaginomycotina</taxon>
        <taxon>Exobasidiomycetes</taxon>
        <taxon>Tilletiales</taxon>
        <taxon>Tilletiaceae</taxon>
        <taxon>Tilletia</taxon>
    </lineage>
</organism>
<protein>
    <recommendedName>
        <fullName evidence="3">SWIM-type domain-containing protein</fullName>
    </recommendedName>
</protein>
<dbReference type="PANTHER" id="PTHR31973:SF187">
    <property type="entry name" value="MUTATOR TRANSPOSASE MUDRA PROTEIN"/>
    <property type="match status" value="1"/>
</dbReference>
<dbReference type="Pfam" id="PF10551">
    <property type="entry name" value="MULE"/>
    <property type="match status" value="1"/>
</dbReference>
<evidence type="ECO:0000256" key="2">
    <source>
        <dbReference type="SAM" id="MobiDB-lite"/>
    </source>
</evidence>